<protein>
    <recommendedName>
        <fullName evidence="3">Lipoprotein</fullName>
    </recommendedName>
</protein>
<dbReference type="EMBL" id="PHFL01000049">
    <property type="protein sequence ID" value="RFM24000.1"/>
    <property type="molecule type" value="Genomic_DNA"/>
</dbReference>
<name>A0A395LZP3_9BACT</name>
<gene>
    <name evidence="1" type="ORF">D0433_07835</name>
</gene>
<evidence type="ECO:0008006" key="3">
    <source>
        <dbReference type="Google" id="ProtNLM"/>
    </source>
</evidence>
<organism evidence="1 2">
    <name type="scientific">Candidatus Thermochlorobacter aerophilus</name>
    <dbReference type="NCBI Taxonomy" id="1868324"/>
    <lineage>
        <taxon>Bacteria</taxon>
        <taxon>Pseudomonadati</taxon>
        <taxon>Chlorobiota</taxon>
        <taxon>Chlorobiia</taxon>
        <taxon>Chlorobiales</taxon>
        <taxon>Candidatus Thermochlorobacteriaceae</taxon>
        <taxon>Candidatus Thermochlorobacter</taxon>
    </lineage>
</organism>
<reference evidence="1 2" key="1">
    <citation type="journal article" date="2011" name="ISME J.">
        <title>Community ecology of hot spring cyanobacterial mats: predominant populations and their functional potential.</title>
        <authorList>
            <person name="Klatt C.G."/>
            <person name="Wood J.M."/>
            <person name="Rusch D.B."/>
            <person name="Bateson M.M."/>
            <person name="Hamamura N."/>
            <person name="Heidelberg J.F."/>
            <person name="Grossman A.R."/>
            <person name="Bhaya D."/>
            <person name="Cohan F.M."/>
            <person name="Kuhl M."/>
            <person name="Bryant D.A."/>
            <person name="Ward D.M."/>
        </authorList>
    </citation>
    <scope>NUCLEOTIDE SEQUENCE [LARGE SCALE GENOMIC DNA]</scope>
    <source>
        <strain evidence="1">OS</strain>
    </source>
</reference>
<sequence length="283" mass="32433">MKQFLIFVWVSVLLIGCQASDVARREVAKCFDTSSLSPEERELADSLLAIGLDNEALYTLFAPLKPISTVAQFSLNVARPDSLPAGIRNATSPDKPEFEQLRKYQRIVNALRSERVELFLIPFRRADKGKRFFEIVAVDKRLLSDIIRRNQAFWGQWGFVAESHPATVLTTTEFEEKLDRYRAYGYLFGYPEHAITFFVEAARTQDCTGVFVQRDFFQIPVYSAKTGRFVYAVPKGYVPTGTDSLIYREAEKILAQYTLLRARHLDSRGRLRAIDLLRERCSP</sequence>
<accession>A0A395LZP3</accession>
<evidence type="ECO:0000313" key="1">
    <source>
        <dbReference type="EMBL" id="RFM24000.1"/>
    </source>
</evidence>
<dbReference type="AlphaFoldDB" id="A0A395LZP3"/>
<comment type="caution">
    <text evidence="1">The sequence shown here is derived from an EMBL/GenBank/DDBJ whole genome shotgun (WGS) entry which is preliminary data.</text>
</comment>
<proteinExistence type="predicted"/>
<evidence type="ECO:0000313" key="2">
    <source>
        <dbReference type="Proteomes" id="UP000266389"/>
    </source>
</evidence>
<dbReference type="Proteomes" id="UP000266389">
    <property type="component" value="Unassembled WGS sequence"/>
</dbReference>
<dbReference type="PROSITE" id="PS51257">
    <property type="entry name" value="PROKAR_LIPOPROTEIN"/>
    <property type="match status" value="1"/>
</dbReference>